<proteinExistence type="predicted"/>
<gene>
    <name evidence="2" type="ORF">GCM10010507_21350</name>
</gene>
<dbReference type="AlphaFoldDB" id="A0A918TGT7"/>
<organism evidence="2 3">
    <name type="scientific">Streptomyces cinnamoneus</name>
    <name type="common">Streptoverticillium cinnamoneum</name>
    <dbReference type="NCBI Taxonomy" id="53446"/>
    <lineage>
        <taxon>Bacteria</taxon>
        <taxon>Bacillati</taxon>
        <taxon>Actinomycetota</taxon>
        <taxon>Actinomycetes</taxon>
        <taxon>Kitasatosporales</taxon>
        <taxon>Streptomycetaceae</taxon>
        <taxon>Streptomyces</taxon>
        <taxon>Streptomyces cinnamoneus group</taxon>
    </lineage>
</organism>
<protein>
    <submittedName>
        <fullName evidence="2">Uncharacterized protein</fullName>
    </submittedName>
</protein>
<evidence type="ECO:0000256" key="1">
    <source>
        <dbReference type="SAM" id="MobiDB-lite"/>
    </source>
</evidence>
<reference evidence="2" key="1">
    <citation type="journal article" date="2014" name="Int. J. Syst. Evol. Microbiol.">
        <title>Complete genome sequence of Corynebacterium casei LMG S-19264T (=DSM 44701T), isolated from a smear-ripened cheese.</title>
        <authorList>
            <consortium name="US DOE Joint Genome Institute (JGI-PGF)"/>
            <person name="Walter F."/>
            <person name="Albersmeier A."/>
            <person name="Kalinowski J."/>
            <person name="Ruckert C."/>
        </authorList>
    </citation>
    <scope>NUCLEOTIDE SEQUENCE</scope>
    <source>
        <strain evidence="2">JCM 4633</strain>
    </source>
</reference>
<sequence>MRVVPDAAGPAQSVARKDVPDPGSERDMRYEFRVTGSVSRLLEEAFPELRTEPAPRQTLFFGTVMDEAHLYGLLARFQDLGLRVEEMRRLPE</sequence>
<feature type="region of interest" description="Disordered" evidence="1">
    <location>
        <begin position="1"/>
        <end position="26"/>
    </location>
</feature>
<evidence type="ECO:0000313" key="3">
    <source>
        <dbReference type="Proteomes" id="UP000646244"/>
    </source>
</evidence>
<evidence type="ECO:0000313" key="2">
    <source>
        <dbReference type="EMBL" id="GHC45724.1"/>
    </source>
</evidence>
<feature type="compositionally biased region" description="Basic and acidic residues" evidence="1">
    <location>
        <begin position="15"/>
        <end position="26"/>
    </location>
</feature>
<dbReference type="Proteomes" id="UP000646244">
    <property type="component" value="Unassembled WGS sequence"/>
</dbReference>
<reference evidence="2" key="2">
    <citation type="submission" date="2020-09" db="EMBL/GenBank/DDBJ databases">
        <authorList>
            <person name="Sun Q."/>
            <person name="Ohkuma M."/>
        </authorList>
    </citation>
    <scope>NUCLEOTIDE SEQUENCE</scope>
    <source>
        <strain evidence="2">JCM 4633</strain>
    </source>
</reference>
<dbReference type="EMBL" id="BMVB01000005">
    <property type="protein sequence ID" value="GHC45724.1"/>
    <property type="molecule type" value="Genomic_DNA"/>
</dbReference>
<name>A0A918TGT7_STRCJ</name>
<accession>A0A918TGT7</accession>
<comment type="caution">
    <text evidence="2">The sequence shown here is derived from an EMBL/GenBank/DDBJ whole genome shotgun (WGS) entry which is preliminary data.</text>
</comment>